<protein>
    <recommendedName>
        <fullName evidence="3">Complex I-B15</fullName>
    </recommendedName>
</protein>
<dbReference type="AlphaFoldDB" id="A0A1X7VIU3"/>
<organism evidence="2">
    <name type="scientific">Amphimedon queenslandica</name>
    <name type="common">Sponge</name>
    <dbReference type="NCBI Taxonomy" id="400682"/>
    <lineage>
        <taxon>Eukaryota</taxon>
        <taxon>Metazoa</taxon>
        <taxon>Porifera</taxon>
        <taxon>Demospongiae</taxon>
        <taxon>Heteroscleromorpha</taxon>
        <taxon>Haplosclerida</taxon>
        <taxon>Niphatidae</taxon>
        <taxon>Amphimedon</taxon>
    </lineage>
</organism>
<evidence type="ECO:0008006" key="3">
    <source>
        <dbReference type="Google" id="ProtNLM"/>
    </source>
</evidence>
<dbReference type="InParanoid" id="A0A1X7VIU3"/>
<keyword evidence="1" id="KW-1133">Transmembrane helix</keyword>
<keyword evidence="1" id="KW-0812">Transmembrane</keyword>
<proteinExistence type="predicted"/>
<name>A0A1X7VIU3_AMPQE</name>
<feature type="transmembrane region" description="Helical" evidence="1">
    <location>
        <begin position="46"/>
        <end position="65"/>
    </location>
</feature>
<sequence length="84" mass="10072">MASQKWISRPEKPPEKWATIDRSNAIEAWGRMRETTNQHFKFTPRTTAYCVIWALLVPIGIWKIIKWERQYKDRAKGRPPKDLF</sequence>
<keyword evidence="1" id="KW-0472">Membrane</keyword>
<evidence type="ECO:0000313" key="2">
    <source>
        <dbReference type="EnsemblMetazoa" id="Aqu2.1.39962_001"/>
    </source>
</evidence>
<reference evidence="2" key="1">
    <citation type="submission" date="2017-05" db="UniProtKB">
        <authorList>
            <consortium name="EnsemblMetazoa"/>
        </authorList>
    </citation>
    <scope>IDENTIFICATION</scope>
</reference>
<evidence type="ECO:0000256" key="1">
    <source>
        <dbReference type="SAM" id="Phobius"/>
    </source>
</evidence>
<accession>A0A1X7VIU3</accession>
<dbReference type="EnsemblMetazoa" id="Aqu2.1.39962_001">
    <property type="protein sequence ID" value="Aqu2.1.39962_001"/>
    <property type="gene ID" value="Aqu2.1.39962"/>
</dbReference>